<keyword evidence="8" id="KW-1185">Reference proteome</keyword>
<proteinExistence type="predicted"/>
<keyword evidence="4 6" id="KW-1133">Transmembrane helix</keyword>
<keyword evidence="3 6" id="KW-0812">Transmembrane</keyword>
<sequence>MLQLIKNEIKNLKSPLYRNSLYITLAMFTTAVTGFVFWNVASRIYSPADVGVASSLVSILNLIFGVSMLGLNTALIRFYPEYRERAVGSALVVSASFAFIVSGAYVLIARNSEDFSEVFSLEFTLAFIAFSVIGTSSNILGTAAIAMRKAKHRFIQNLLFGFRFVLLYFLVSLGVSGIIGSFGLGLLLALIYGVMVLKDYISLSVDREYLSSAFRFSLGNYIANIANIAPNYLMPSIVLTMLSKEEAAYFFIAFTIGNLLLIVPNSINMSFFVEGSHGLANMKRALKKAIIFSYAYLAAISIFIWFFGRFILVFFGSEYVRGLDLLRIVTLSGFLVVVVNFYVTILNIQKRVREVATIYILKAILFLGLSYLLVPRFGIVGVGWGWLGAYLLIFSGILIINTI</sequence>
<dbReference type="PANTHER" id="PTHR30250:SF11">
    <property type="entry name" value="O-ANTIGEN TRANSPORTER-RELATED"/>
    <property type="match status" value="1"/>
</dbReference>
<evidence type="ECO:0000313" key="8">
    <source>
        <dbReference type="Proteomes" id="UP000306007"/>
    </source>
</evidence>
<gene>
    <name evidence="7" type="ORF">FH039_01845</name>
</gene>
<evidence type="ECO:0000256" key="4">
    <source>
        <dbReference type="ARBA" id="ARBA00022989"/>
    </source>
</evidence>
<dbReference type="InterPro" id="IPR050833">
    <property type="entry name" value="Poly_Biosynth_Transport"/>
</dbReference>
<evidence type="ECO:0000256" key="3">
    <source>
        <dbReference type="ARBA" id="ARBA00022692"/>
    </source>
</evidence>
<feature type="transmembrane region" description="Helical" evidence="6">
    <location>
        <begin position="21"/>
        <end position="40"/>
    </location>
</feature>
<dbReference type="Proteomes" id="UP000306007">
    <property type="component" value="Chromosome"/>
</dbReference>
<accession>A0A4Y5SN92</accession>
<reference evidence="7 8" key="1">
    <citation type="submission" date="2019-06" db="EMBL/GenBank/DDBJ databases">
        <title>Thermococcus indicus sp. nov., a Fe(III)-reducing hyperthermophilic archaeon isolated from the Onnuri vent field of the Central Indian Ocean ridge.</title>
        <authorList>
            <person name="Lim J.K."/>
            <person name="Kim Y.J."/>
            <person name="Kwon K.K."/>
        </authorList>
    </citation>
    <scope>NUCLEOTIDE SEQUENCE [LARGE SCALE GENOMIC DNA]</scope>
    <source>
        <strain evidence="7 8">IOH1</strain>
    </source>
</reference>
<dbReference type="GO" id="GO:0005886">
    <property type="term" value="C:plasma membrane"/>
    <property type="evidence" value="ECO:0007669"/>
    <property type="project" value="UniProtKB-SubCell"/>
</dbReference>
<evidence type="ECO:0000256" key="6">
    <source>
        <dbReference type="SAM" id="Phobius"/>
    </source>
</evidence>
<dbReference type="EMBL" id="CP040846">
    <property type="protein sequence ID" value="QDA32235.1"/>
    <property type="molecule type" value="Genomic_DNA"/>
</dbReference>
<dbReference type="KEGG" id="tic:FH039_01845"/>
<keyword evidence="5 6" id="KW-0472">Membrane</keyword>
<feature type="transmembrane region" description="Helical" evidence="6">
    <location>
        <begin position="328"/>
        <end position="348"/>
    </location>
</feature>
<keyword evidence="2" id="KW-1003">Cell membrane</keyword>
<dbReference type="AlphaFoldDB" id="A0A4Y5SN92"/>
<feature type="transmembrane region" description="Helical" evidence="6">
    <location>
        <begin position="52"/>
        <end position="75"/>
    </location>
</feature>
<evidence type="ECO:0000256" key="1">
    <source>
        <dbReference type="ARBA" id="ARBA00004651"/>
    </source>
</evidence>
<dbReference type="Pfam" id="PF13440">
    <property type="entry name" value="Polysacc_synt_3"/>
    <property type="match status" value="1"/>
</dbReference>
<feature type="transmembrane region" description="Helical" evidence="6">
    <location>
        <begin position="355"/>
        <end position="373"/>
    </location>
</feature>
<feature type="transmembrane region" description="Helical" evidence="6">
    <location>
        <begin position="248"/>
        <end position="273"/>
    </location>
</feature>
<evidence type="ECO:0000313" key="7">
    <source>
        <dbReference type="EMBL" id="QDA32235.1"/>
    </source>
</evidence>
<dbReference type="PANTHER" id="PTHR30250">
    <property type="entry name" value="PST FAMILY PREDICTED COLANIC ACID TRANSPORTER"/>
    <property type="match status" value="1"/>
</dbReference>
<feature type="transmembrane region" description="Helical" evidence="6">
    <location>
        <begin position="379"/>
        <end position="400"/>
    </location>
</feature>
<evidence type="ECO:0000256" key="5">
    <source>
        <dbReference type="ARBA" id="ARBA00023136"/>
    </source>
</evidence>
<name>A0A4Y5SN92_9EURY</name>
<feature type="transmembrane region" description="Helical" evidence="6">
    <location>
        <begin position="177"/>
        <end position="197"/>
    </location>
</feature>
<organism evidence="7 8">
    <name type="scientific">Thermococcus indicus</name>
    <dbReference type="NCBI Taxonomy" id="2586643"/>
    <lineage>
        <taxon>Archaea</taxon>
        <taxon>Methanobacteriati</taxon>
        <taxon>Methanobacteriota</taxon>
        <taxon>Thermococci</taxon>
        <taxon>Thermococcales</taxon>
        <taxon>Thermococcaceae</taxon>
        <taxon>Thermococcus</taxon>
    </lineage>
</organism>
<feature type="transmembrane region" description="Helical" evidence="6">
    <location>
        <begin position="123"/>
        <end position="147"/>
    </location>
</feature>
<feature type="transmembrane region" description="Helical" evidence="6">
    <location>
        <begin position="87"/>
        <end position="108"/>
    </location>
</feature>
<comment type="subcellular location">
    <subcellularLocation>
        <location evidence="1">Cell membrane</location>
        <topology evidence="1">Multi-pass membrane protein</topology>
    </subcellularLocation>
</comment>
<protein>
    <submittedName>
        <fullName evidence="7">Lipopolysaccharide biosynthesis protein</fullName>
    </submittedName>
</protein>
<feature type="transmembrane region" description="Helical" evidence="6">
    <location>
        <begin position="294"/>
        <end position="316"/>
    </location>
</feature>
<evidence type="ECO:0000256" key="2">
    <source>
        <dbReference type="ARBA" id="ARBA00022475"/>
    </source>
</evidence>
<dbReference type="OrthoDB" id="101719at2157"/>